<dbReference type="RefSeq" id="WP_015325642.1">
    <property type="nucleotide sequence ID" value="NC_019977.1"/>
</dbReference>
<dbReference type="PANTHER" id="PTHR48099">
    <property type="entry name" value="C-1-TETRAHYDROFOLATE SYNTHASE, CYTOPLASMIC-RELATED"/>
    <property type="match status" value="1"/>
</dbReference>
<dbReference type="SUPFAM" id="SSF51735">
    <property type="entry name" value="NAD(P)-binding Rossmann-fold domains"/>
    <property type="match status" value="1"/>
</dbReference>
<keyword evidence="11 12" id="KW-0511">Multifunctional enzyme</keyword>
<dbReference type="GO" id="GO:0006164">
    <property type="term" value="P:purine nucleotide biosynthetic process"/>
    <property type="evidence" value="ECO:0007669"/>
    <property type="project" value="UniProtKB-KW"/>
</dbReference>
<dbReference type="UniPathway" id="UPA00193"/>
<dbReference type="InterPro" id="IPR020631">
    <property type="entry name" value="THF_DH/CycHdrlase_NAD-bd_dom"/>
</dbReference>
<keyword evidence="7 12" id="KW-0521">NADP</keyword>
<dbReference type="InterPro" id="IPR020867">
    <property type="entry name" value="THF_DH/CycHdrlase_CS"/>
</dbReference>
<evidence type="ECO:0000256" key="10">
    <source>
        <dbReference type="ARBA" id="ARBA00023167"/>
    </source>
</evidence>
<dbReference type="PROSITE" id="PS00767">
    <property type="entry name" value="THF_DHG_CYH_2"/>
    <property type="match status" value="1"/>
</dbReference>
<dbReference type="CDD" id="cd01080">
    <property type="entry name" value="NAD_bind_m-THF_DH_Cyclohyd"/>
    <property type="match status" value="1"/>
</dbReference>
<evidence type="ECO:0000256" key="7">
    <source>
        <dbReference type="ARBA" id="ARBA00022857"/>
    </source>
</evidence>
<evidence type="ECO:0000256" key="2">
    <source>
        <dbReference type="ARBA" id="ARBA00011738"/>
    </source>
</evidence>
<feature type="domain" description="Tetrahydrofolate dehydrogenase/cyclohydrolase catalytic" evidence="13">
    <location>
        <begin position="29"/>
        <end position="144"/>
    </location>
</feature>
<dbReference type="FunFam" id="3.40.50.720:FF:000094">
    <property type="entry name" value="Bifunctional protein FolD"/>
    <property type="match status" value="1"/>
</dbReference>
<dbReference type="Gene3D" id="3.40.50.720">
    <property type="entry name" value="NAD(P)-binding Rossmann-like Domain"/>
    <property type="match status" value="1"/>
</dbReference>
<dbReference type="HAMAP" id="MF_01576">
    <property type="entry name" value="THF_DHG_CYH"/>
    <property type="match status" value="1"/>
</dbReference>
<dbReference type="Pfam" id="PF02882">
    <property type="entry name" value="THF_DHG_CYH_C"/>
    <property type="match status" value="1"/>
</dbReference>
<comment type="pathway">
    <text evidence="1 12">One-carbon metabolism; tetrahydrofolate interconversion.</text>
</comment>
<proteinExistence type="inferred from homology"/>
<dbReference type="EC" id="3.5.4.9" evidence="12"/>
<comment type="subunit">
    <text evidence="2 12">Homodimer.</text>
</comment>
<feature type="binding site" evidence="12">
    <location>
        <begin position="189"/>
        <end position="191"/>
    </location>
    <ligand>
        <name>NADP(+)</name>
        <dbReference type="ChEBI" id="CHEBI:58349"/>
    </ligand>
</feature>
<dbReference type="EMBL" id="CP003362">
    <property type="protein sequence ID" value="AGB50477.1"/>
    <property type="molecule type" value="Genomic_DNA"/>
</dbReference>
<protein>
    <recommendedName>
        <fullName evidence="12">Bifunctional protein FolD</fullName>
    </recommendedName>
    <domain>
        <recommendedName>
            <fullName evidence="12">Methylenetetrahydrofolate dehydrogenase</fullName>
            <ecNumber evidence="12">1.5.1.5</ecNumber>
        </recommendedName>
    </domain>
    <domain>
        <recommendedName>
            <fullName evidence="12">Methenyltetrahydrofolate cyclohydrolase</fullName>
            <ecNumber evidence="12">3.5.4.9</ecNumber>
        </recommendedName>
    </domain>
</protein>
<dbReference type="EC" id="1.5.1.5" evidence="12"/>
<evidence type="ECO:0000256" key="1">
    <source>
        <dbReference type="ARBA" id="ARBA00004777"/>
    </source>
</evidence>
<dbReference type="KEGG" id="mhz:Metho_2320"/>
<keyword evidence="4 12" id="KW-0028">Amino-acid biosynthesis</keyword>
<name>L0KYF2_METHD</name>
<dbReference type="GO" id="GO:0000105">
    <property type="term" value="P:L-histidine biosynthetic process"/>
    <property type="evidence" value="ECO:0007669"/>
    <property type="project" value="UniProtKB-KW"/>
</dbReference>
<evidence type="ECO:0000313" key="15">
    <source>
        <dbReference type="EMBL" id="AGB50477.1"/>
    </source>
</evidence>
<keyword evidence="6 12" id="KW-0378">Hydrolase</keyword>
<evidence type="ECO:0000256" key="9">
    <source>
        <dbReference type="ARBA" id="ARBA00023102"/>
    </source>
</evidence>
<dbReference type="GO" id="GO:0035999">
    <property type="term" value="P:tetrahydrofolate interconversion"/>
    <property type="evidence" value="ECO:0007669"/>
    <property type="project" value="UniProtKB-UniRule"/>
</dbReference>
<evidence type="ECO:0000259" key="14">
    <source>
        <dbReference type="Pfam" id="PF02882"/>
    </source>
</evidence>
<accession>L0KYF2</accession>
<evidence type="ECO:0000313" key="16">
    <source>
        <dbReference type="Proteomes" id="UP000010866"/>
    </source>
</evidence>
<evidence type="ECO:0000256" key="11">
    <source>
        <dbReference type="ARBA" id="ARBA00023268"/>
    </source>
</evidence>
<dbReference type="InterPro" id="IPR020630">
    <property type="entry name" value="THF_DH/CycHdrlase_cat_dom"/>
</dbReference>
<evidence type="ECO:0000256" key="12">
    <source>
        <dbReference type="HAMAP-Rule" id="MF_01576"/>
    </source>
</evidence>
<feature type="domain" description="Tetrahydrofolate dehydrogenase/cyclohydrolase NAD(P)-binding" evidence="14">
    <location>
        <begin position="163"/>
        <end position="302"/>
    </location>
</feature>
<reference evidence="16" key="1">
    <citation type="submission" date="2012-02" db="EMBL/GenBank/DDBJ databases">
        <title>Complete sequence of chromosome of Methanomethylovorans hollandica DSM 15978.</title>
        <authorList>
            <person name="Lucas S."/>
            <person name="Copeland A."/>
            <person name="Lapidus A."/>
            <person name="Glavina del Rio T."/>
            <person name="Dalin E."/>
            <person name="Tice H."/>
            <person name="Bruce D."/>
            <person name="Goodwin L."/>
            <person name="Pitluck S."/>
            <person name="Peters L."/>
            <person name="Mikhailova N."/>
            <person name="Held B."/>
            <person name="Kyrpides N."/>
            <person name="Mavromatis K."/>
            <person name="Ivanova N."/>
            <person name="Brettin T."/>
            <person name="Detter J.C."/>
            <person name="Han C."/>
            <person name="Larimer F."/>
            <person name="Land M."/>
            <person name="Hauser L."/>
            <person name="Markowitz V."/>
            <person name="Cheng J.-F."/>
            <person name="Hugenholtz P."/>
            <person name="Woyke T."/>
            <person name="Wu D."/>
            <person name="Spring S."/>
            <person name="Schroeder M."/>
            <person name="Brambilla E."/>
            <person name="Klenk H.-P."/>
            <person name="Eisen J.A."/>
        </authorList>
    </citation>
    <scope>NUCLEOTIDE SEQUENCE [LARGE SCALE GENOMIC DNA]</scope>
    <source>
        <strain evidence="16">DSM 15978 / NBRC 107637 / DMS1</strain>
    </source>
</reference>
<dbReference type="InterPro" id="IPR046346">
    <property type="entry name" value="Aminoacid_DH-like_N_sf"/>
</dbReference>
<dbReference type="PANTHER" id="PTHR48099:SF5">
    <property type="entry name" value="C-1-TETRAHYDROFOLATE SYNTHASE, CYTOPLASMIC"/>
    <property type="match status" value="1"/>
</dbReference>
<feature type="binding site" evidence="12">
    <location>
        <position position="255"/>
    </location>
    <ligand>
        <name>NADP(+)</name>
        <dbReference type="ChEBI" id="CHEBI:58349"/>
    </ligand>
</feature>
<evidence type="ECO:0000259" key="13">
    <source>
        <dbReference type="Pfam" id="PF00763"/>
    </source>
</evidence>
<comment type="caution">
    <text evidence="12">Lacks conserved residue(s) required for the propagation of feature annotation.</text>
</comment>
<dbReference type="InterPro" id="IPR036291">
    <property type="entry name" value="NAD(P)-bd_dom_sf"/>
</dbReference>
<dbReference type="PRINTS" id="PR00085">
    <property type="entry name" value="THFDHDRGNASE"/>
</dbReference>
<dbReference type="AlphaFoldDB" id="L0KYF2"/>
<comment type="function">
    <text evidence="12">Catalyzes the oxidation of 5,10-methylenetetrahydrofolate to 5,10-methenyltetrahydrofolate and then the hydrolysis of 5,10-methenyltetrahydrofolate to 10-formyltetrahydrofolate.</text>
</comment>
<dbReference type="GeneID" id="14408398"/>
<dbReference type="Gene3D" id="3.40.50.10860">
    <property type="entry name" value="Leucine Dehydrogenase, chain A, domain 1"/>
    <property type="match status" value="1"/>
</dbReference>
<organism evidence="15 16">
    <name type="scientific">Methanomethylovorans hollandica (strain DSM 15978 / NBRC 107637 / DMS1)</name>
    <dbReference type="NCBI Taxonomy" id="867904"/>
    <lineage>
        <taxon>Archaea</taxon>
        <taxon>Methanobacteriati</taxon>
        <taxon>Methanobacteriota</taxon>
        <taxon>Stenosarchaea group</taxon>
        <taxon>Methanomicrobia</taxon>
        <taxon>Methanosarcinales</taxon>
        <taxon>Methanosarcinaceae</taxon>
        <taxon>Methanomethylovorans</taxon>
    </lineage>
</organism>
<keyword evidence="16" id="KW-1185">Reference proteome</keyword>
<dbReference type="GO" id="GO:0005829">
    <property type="term" value="C:cytosol"/>
    <property type="evidence" value="ECO:0007669"/>
    <property type="project" value="TreeGrafter"/>
</dbReference>
<comment type="similarity">
    <text evidence="12">Belongs to the tetrahydrofolate dehydrogenase/cyclohydrolase family.</text>
</comment>
<dbReference type="SUPFAM" id="SSF53223">
    <property type="entry name" value="Aminoacid dehydrogenase-like, N-terminal domain"/>
    <property type="match status" value="1"/>
</dbReference>
<keyword evidence="10 12" id="KW-0486">Methionine biosynthesis</keyword>
<dbReference type="Pfam" id="PF00763">
    <property type="entry name" value="THF_DHG_CYH"/>
    <property type="match status" value="1"/>
</dbReference>
<keyword evidence="8 12" id="KW-0560">Oxidoreductase</keyword>
<keyword evidence="3 12" id="KW-0554">One-carbon metabolism</keyword>
<dbReference type="GO" id="GO:0009086">
    <property type="term" value="P:methionine biosynthetic process"/>
    <property type="evidence" value="ECO:0007669"/>
    <property type="project" value="UniProtKB-KW"/>
</dbReference>
<evidence type="ECO:0000256" key="8">
    <source>
        <dbReference type="ARBA" id="ARBA00023002"/>
    </source>
</evidence>
<dbReference type="STRING" id="867904.Metho_2320"/>
<gene>
    <name evidence="12" type="primary">folD</name>
    <name evidence="15" type="ordered locus">Metho_2320</name>
</gene>
<evidence type="ECO:0000256" key="5">
    <source>
        <dbReference type="ARBA" id="ARBA00022755"/>
    </source>
</evidence>
<keyword evidence="9 12" id="KW-0368">Histidine biosynthesis</keyword>
<dbReference type="Proteomes" id="UP000010866">
    <property type="component" value="Chromosome"/>
</dbReference>
<evidence type="ECO:0000256" key="4">
    <source>
        <dbReference type="ARBA" id="ARBA00022605"/>
    </source>
</evidence>
<dbReference type="InterPro" id="IPR000672">
    <property type="entry name" value="THF_DH/CycHdrlase"/>
</dbReference>
<keyword evidence="5 12" id="KW-0658">Purine biosynthesis</keyword>
<evidence type="ECO:0000256" key="6">
    <source>
        <dbReference type="ARBA" id="ARBA00022801"/>
    </source>
</evidence>
<dbReference type="HOGENOM" id="CLU_034045_2_1_2"/>
<dbReference type="GO" id="GO:0004477">
    <property type="term" value="F:methenyltetrahydrofolate cyclohydrolase activity"/>
    <property type="evidence" value="ECO:0007669"/>
    <property type="project" value="UniProtKB-UniRule"/>
</dbReference>
<dbReference type="GO" id="GO:0004488">
    <property type="term" value="F:methylenetetrahydrofolate dehydrogenase (NADP+) activity"/>
    <property type="evidence" value="ECO:0007669"/>
    <property type="project" value="UniProtKB-UniRule"/>
</dbReference>
<dbReference type="FunFam" id="3.40.50.10860:FF:000005">
    <property type="entry name" value="C-1-tetrahydrofolate synthase, cytoplasmic, putative"/>
    <property type="match status" value="1"/>
</dbReference>
<sequence>MWNSSAAGSLYISKEVKGVVEEEYSSRVIDGRSLAKKVEEEVKKGVEALKAERGITPGLATILVGEDPASKMYVRLKHKACERTGIHAEDHNLPASISQEELIAHIQQLNLRKDIHGILLQLPLPRHLNDKEAMLAIDPGKDADGFHPYNMGNLLIGNEGFVPCTPKGVIRAMEEHGIQIQGKHAVVVGHSNVVGKPMAAMLINRNATVSVCHVFTQDLKQYTLDADILVVGTGVKHLIKAEMVKEGVVVFDVGITEEDGKVYGDVDFENVIKKAALITPVPGGVGPMTISILMQHVLMAAKGTCKA</sequence>
<comment type="catalytic activity">
    <reaction evidence="12">
        <text>(6R)-5,10-methylene-5,6,7,8-tetrahydrofolate + NADP(+) = (6R)-5,10-methenyltetrahydrofolate + NADPH</text>
        <dbReference type="Rhea" id="RHEA:22812"/>
        <dbReference type="ChEBI" id="CHEBI:15636"/>
        <dbReference type="ChEBI" id="CHEBI:57455"/>
        <dbReference type="ChEBI" id="CHEBI:57783"/>
        <dbReference type="ChEBI" id="CHEBI:58349"/>
        <dbReference type="EC" id="1.5.1.5"/>
    </reaction>
</comment>
<comment type="catalytic activity">
    <reaction evidence="12">
        <text>(6R)-5,10-methenyltetrahydrofolate + H2O = (6R)-10-formyltetrahydrofolate + H(+)</text>
        <dbReference type="Rhea" id="RHEA:23700"/>
        <dbReference type="ChEBI" id="CHEBI:15377"/>
        <dbReference type="ChEBI" id="CHEBI:15378"/>
        <dbReference type="ChEBI" id="CHEBI:57455"/>
        <dbReference type="ChEBI" id="CHEBI:195366"/>
        <dbReference type="EC" id="3.5.4.9"/>
    </reaction>
</comment>
<dbReference type="NCBIfam" id="NF010773">
    <property type="entry name" value="PRK14176.1"/>
    <property type="match status" value="1"/>
</dbReference>
<evidence type="ECO:0000256" key="3">
    <source>
        <dbReference type="ARBA" id="ARBA00022563"/>
    </source>
</evidence>